<proteinExistence type="predicted"/>
<dbReference type="InterPro" id="IPR001789">
    <property type="entry name" value="Sig_transdc_resp-reg_receiver"/>
</dbReference>
<evidence type="ECO:0000313" key="6">
    <source>
        <dbReference type="Proteomes" id="UP000177445"/>
    </source>
</evidence>
<evidence type="ECO:0000256" key="1">
    <source>
        <dbReference type="ARBA" id="ARBA00023125"/>
    </source>
</evidence>
<dbReference type="PROSITE" id="PS50043">
    <property type="entry name" value="HTH_LUXR_2"/>
    <property type="match status" value="1"/>
</dbReference>
<dbReference type="PRINTS" id="PR00038">
    <property type="entry name" value="HTHLUXR"/>
</dbReference>
<evidence type="ECO:0000256" key="2">
    <source>
        <dbReference type="PROSITE-ProRule" id="PRU00169"/>
    </source>
</evidence>
<dbReference type="STRING" id="1874317.BKP64_15460"/>
<dbReference type="SUPFAM" id="SSF52172">
    <property type="entry name" value="CheY-like"/>
    <property type="match status" value="1"/>
</dbReference>
<dbReference type="Gene3D" id="1.10.10.10">
    <property type="entry name" value="Winged helix-like DNA-binding domain superfamily/Winged helix DNA-binding domain"/>
    <property type="match status" value="1"/>
</dbReference>
<protein>
    <submittedName>
        <fullName evidence="5">DNA-binding response regulator</fullName>
    </submittedName>
</protein>
<feature type="domain" description="HTH luxR-type" evidence="3">
    <location>
        <begin position="233"/>
        <end position="298"/>
    </location>
</feature>
<dbReference type="InterPro" id="IPR039420">
    <property type="entry name" value="WalR-like"/>
</dbReference>
<dbReference type="SMART" id="SM00421">
    <property type="entry name" value="HTH_LUXR"/>
    <property type="match status" value="1"/>
</dbReference>
<keyword evidence="2" id="KW-0597">Phosphoprotein</keyword>
<dbReference type="InterPro" id="IPR000792">
    <property type="entry name" value="Tscrpt_reg_LuxR_C"/>
</dbReference>
<name>A0A1D9GPX6_9GAMM</name>
<gene>
    <name evidence="5" type="ORF">BKP64_15460</name>
</gene>
<evidence type="ECO:0000259" key="3">
    <source>
        <dbReference type="PROSITE" id="PS50043"/>
    </source>
</evidence>
<dbReference type="Proteomes" id="UP000177445">
    <property type="component" value="Chromosome"/>
</dbReference>
<dbReference type="SUPFAM" id="SSF46894">
    <property type="entry name" value="C-terminal effector domain of the bipartite response regulators"/>
    <property type="match status" value="1"/>
</dbReference>
<dbReference type="CDD" id="cd06170">
    <property type="entry name" value="LuxR_C_like"/>
    <property type="match status" value="1"/>
</dbReference>
<feature type="modified residue" description="4-aspartylphosphate" evidence="2">
    <location>
        <position position="59"/>
    </location>
</feature>
<dbReference type="InterPro" id="IPR016032">
    <property type="entry name" value="Sig_transdc_resp-reg_C-effctor"/>
</dbReference>
<dbReference type="PANTHER" id="PTHR43214">
    <property type="entry name" value="TWO-COMPONENT RESPONSE REGULATOR"/>
    <property type="match status" value="1"/>
</dbReference>
<dbReference type="InterPro" id="IPR036388">
    <property type="entry name" value="WH-like_DNA-bd_sf"/>
</dbReference>
<dbReference type="RefSeq" id="WP_070972095.1">
    <property type="nucleotide sequence ID" value="NZ_CP017715.1"/>
</dbReference>
<dbReference type="KEGG" id="msq:BKP64_15460"/>
<dbReference type="GO" id="GO:0006355">
    <property type="term" value="P:regulation of DNA-templated transcription"/>
    <property type="evidence" value="ECO:0007669"/>
    <property type="project" value="InterPro"/>
</dbReference>
<dbReference type="AlphaFoldDB" id="A0A1D9GPX6"/>
<dbReference type="Gene3D" id="3.40.50.2300">
    <property type="match status" value="1"/>
</dbReference>
<dbReference type="Pfam" id="PF00196">
    <property type="entry name" value="GerE"/>
    <property type="match status" value="1"/>
</dbReference>
<evidence type="ECO:0000313" key="5">
    <source>
        <dbReference type="EMBL" id="AOY89450.1"/>
    </source>
</evidence>
<dbReference type="GO" id="GO:0003677">
    <property type="term" value="F:DNA binding"/>
    <property type="evidence" value="ECO:0007669"/>
    <property type="project" value="UniProtKB-KW"/>
</dbReference>
<keyword evidence="1 5" id="KW-0238">DNA-binding</keyword>
<dbReference type="OrthoDB" id="8874570at2"/>
<dbReference type="Pfam" id="PF00072">
    <property type="entry name" value="Response_reg"/>
    <property type="match status" value="1"/>
</dbReference>
<dbReference type="EMBL" id="CP017715">
    <property type="protein sequence ID" value="AOY89450.1"/>
    <property type="molecule type" value="Genomic_DNA"/>
</dbReference>
<sequence>MKLHDDQKTVVMVVDDAVDSIRMINDALEEAGMTVLVALEGNQALTISRNITPDVVLMDALMPHMDGFETCRRLKENPAFADIPIIFMTGLSDTEHVVMGLSAGGVDYVNKPINTTELLARMDVHLTNARMTKSARCALDTAGQNLFAVDREGNLLWGTPQVCRCLPDSNHPEFHEVKSRLEEWLGHSLEPGHSMPLRIMDTPRSVEYLALVDDREYLLRLKTPQNQNSAAAALRERFQLTLRESDVLLWIANGKTNREIGQILDMSPRTVNKHLEQVFRKLGVENRTAAAASAIRLLATQ</sequence>
<dbReference type="PANTHER" id="PTHR43214:SF44">
    <property type="entry name" value="TWO-COMPONENT RESPONSE REGULATOR"/>
    <property type="match status" value="1"/>
</dbReference>
<dbReference type="GO" id="GO:0000160">
    <property type="term" value="P:phosphorelay signal transduction system"/>
    <property type="evidence" value="ECO:0007669"/>
    <property type="project" value="InterPro"/>
</dbReference>
<organism evidence="5 6">
    <name type="scientific">Marinobacter salinus</name>
    <dbReference type="NCBI Taxonomy" id="1874317"/>
    <lineage>
        <taxon>Bacteria</taxon>
        <taxon>Pseudomonadati</taxon>
        <taxon>Pseudomonadota</taxon>
        <taxon>Gammaproteobacteria</taxon>
        <taxon>Pseudomonadales</taxon>
        <taxon>Marinobacteraceae</taxon>
        <taxon>Marinobacter</taxon>
    </lineage>
</organism>
<reference evidence="5 6" key="1">
    <citation type="submission" date="2016-10" db="EMBL/GenBank/DDBJ databases">
        <title>Marinobacter salinus sp. nov., a moderately halophilic bacterium isolated from a tidal flat environment.</title>
        <authorList>
            <person name="Park S.-J."/>
        </authorList>
    </citation>
    <scope>NUCLEOTIDE SEQUENCE [LARGE SCALE GENOMIC DNA]</scope>
    <source>
        <strain evidence="5 6">Hb8</strain>
    </source>
</reference>
<dbReference type="PROSITE" id="PS50110">
    <property type="entry name" value="RESPONSE_REGULATORY"/>
    <property type="match status" value="1"/>
</dbReference>
<dbReference type="SMART" id="SM00448">
    <property type="entry name" value="REC"/>
    <property type="match status" value="1"/>
</dbReference>
<evidence type="ECO:0000259" key="4">
    <source>
        <dbReference type="PROSITE" id="PS50110"/>
    </source>
</evidence>
<accession>A0A1D9GPX6</accession>
<feature type="domain" description="Response regulatory" evidence="4">
    <location>
        <begin position="10"/>
        <end position="126"/>
    </location>
</feature>
<dbReference type="InterPro" id="IPR011006">
    <property type="entry name" value="CheY-like_superfamily"/>
</dbReference>
<keyword evidence="6" id="KW-1185">Reference proteome</keyword>